<dbReference type="GO" id="GO:0000139">
    <property type="term" value="C:Golgi membrane"/>
    <property type="evidence" value="ECO:0007669"/>
    <property type="project" value="TreeGrafter"/>
</dbReference>
<dbReference type="SUPFAM" id="SSF50978">
    <property type="entry name" value="WD40 repeat-like"/>
    <property type="match status" value="1"/>
</dbReference>
<reference evidence="5 6" key="1">
    <citation type="submission" date="2014-09" db="EMBL/GenBank/DDBJ databases">
        <authorList>
            <person name="Magalhaes I.L.F."/>
            <person name="Oliveira U."/>
            <person name="Santos F.R."/>
            <person name="Vidigal T.H.D.A."/>
            <person name="Brescovit A.D."/>
            <person name="Santos A.J."/>
        </authorList>
    </citation>
    <scope>NUCLEOTIDE SEQUENCE [LARGE SCALE GENOMIC DNA]</scope>
</reference>
<evidence type="ECO:0000256" key="3">
    <source>
        <dbReference type="SAM" id="MobiDB-lite"/>
    </source>
</evidence>
<feature type="compositionally biased region" description="Polar residues" evidence="3">
    <location>
        <begin position="16"/>
        <end position="25"/>
    </location>
</feature>
<dbReference type="STRING" id="401625.A0A0P1BP56"/>
<dbReference type="InterPro" id="IPR040096">
    <property type="entry name" value="Ric1"/>
</dbReference>
<evidence type="ECO:0000259" key="4">
    <source>
        <dbReference type="Pfam" id="PF07064"/>
    </source>
</evidence>
<dbReference type="Proteomes" id="UP000054845">
    <property type="component" value="Unassembled WGS sequence"/>
</dbReference>
<dbReference type="PANTHER" id="PTHR22746">
    <property type="entry name" value="RAB6A-GEF COMPLEX PARTNER PROTEIN 1"/>
    <property type="match status" value="1"/>
</dbReference>
<feature type="domain" description="RIC1 C-terminal alpha solenoid region" evidence="4">
    <location>
        <begin position="784"/>
        <end position="914"/>
    </location>
</feature>
<dbReference type="PANTHER" id="PTHR22746:SF10">
    <property type="entry name" value="GUANINE NUCLEOTIDE EXCHANGE FACTOR SUBUNIT RIC1"/>
    <property type="match status" value="1"/>
</dbReference>
<evidence type="ECO:0000313" key="6">
    <source>
        <dbReference type="Proteomes" id="UP000054845"/>
    </source>
</evidence>
<dbReference type="InterPro" id="IPR036322">
    <property type="entry name" value="WD40_repeat_dom_sf"/>
</dbReference>
<dbReference type="InterPro" id="IPR009771">
    <property type="entry name" value="RIC1_C"/>
</dbReference>
<dbReference type="GO" id="GO:0042147">
    <property type="term" value="P:retrograde transport, endosome to Golgi"/>
    <property type="evidence" value="ECO:0007669"/>
    <property type="project" value="TreeGrafter"/>
</dbReference>
<dbReference type="Pfam" id="PF07064">
    <property type="entry name" value="RIC1"/>
    <property type="match status" value="1"/>
</dbReference>
<keyword evidence="6" id="KW-1185">Reference proteome</keyword>
<dbReference type="Pfam" id="PF25440">
    <property type="entry name" value="Beta-prop_RIC1_2nd"/>
    <property type="match status" value="1"/>
</dbReference>
<sequence>MYWPTATAHRLHLSPSIPTSAPHQASSSSSSSSSSSPSSSHLIALVPSPSHRRFISSDANTIHLWTTRPAHCIAAFVRTQRSLDQYGHNADVVWRDEGAFAVLTTTSHLLLYTILPLGGPPFSYLPSTGPTSKSKAGESYAPSLQSLGNNFAAGAGERTNELRDAANTDWACEACEIRFRLVLRVDAGVSSFQSTPSHILLATLHPPSLQCIPWPPDDPSHPPSHDAPRTALLSRLDWIVQSSSVDGPARDGEAGAEETSGRSAVGESAAGRSVASMSEGGGDGSTMDHERDRSAQTDVEQEGGEERAEEDEPEICPPMGALSRGTAIGINGAFSLIAIGLSGGSVAVYTYHPHSAKARPSHMLSVRTALKSTASYLTTGPVKSLQWTEDGHALAVAWEKGWAVWSTYGKLMACSLTEGWENASRTFTDHFMRGLDDALLVYRGSERPDMSIINPESDVWQHVKIPQAYMAANWPIRYACISADGRLIAVSGQRGLAHFSTLSGRWKTYSDKSQERAFAVQGGLQWYQHVLIAAVVTESSTFEIRLYSRDSDLEDARILFKEQLEAPVVLTCLFDNSLLVYTHDNTFFHYLIDTEQDDIRLKLCGSITFDGVVAEPSRVRGMSWMVPPSQQQFGDPMDDLTVATVIFLIDGKLMLLRPRKAGEDQDEVSYDMQILGDRIEYYWTHLSGVGTLENSLWGYDGHGIKLWLDALTIEQAERVDEEEDEDTPEYKTIEESVSMPLDFYPLCVLIEKGIVIGIEPEVSLRRSLDFTIFRSSTTTLLFLQHVLRCYLARDQLLEAVLFASHYRDLVYFAHALEILLHAVLEDEADALLEEAEQRGSSASSSPLRRRSSIAPANGLPASSSMDSANVADTSSGSAIVHPPGTMNGHDLPNRALLPVVVAFLDHFDEALEVVRANSLFGVASEGPPIPQVNVNGRVLPSVQQQVQRSASSSSMSPSTSNGSAASVSANLAAPHKTHRSGRNTTGAGAGLGMSLSRVGLRSTDRLWDPSTNSPVTGRRTSTSTASSASANSSPSRTASTDLPLPSADSQNQRLAIAGPE</sequence>
<evidence type="ECO:0000256" key="2">
    <source>
        <dbReference type="ARBA" id="ARBA00023136"/>
    </source>
</evidence>
<organism evidence="5 6">
    <name type="scientific">Ceraceosorus bombacis</name>
    <dbReference type="NCBI Taxonomy" id="401625"/>
    <lineage>
        <taxon>Eukaryota</taxon>
        <taxon>Fungi</taxon>
        <taxon>Dikarya</taxon>
        <taxon>Basidiomycota</taxon>
        <taxon>Ustilaginomycotina</taxon>
        <taxon>Exobasidiomycetes</taxon>
        <taxon>Ceraceosorales</taxon>
        <taxon>Ceraceosoraceae</taxon>
        <taxon>Ceraceosorus</taxon>
    </lineage>
</organism>
<dbReference type="AlphaFoldDB" id="A0A0P1BP56"/>
<keyword evidence="2" id="KW-0472">Membrane</keyword>
<feature type="compositionally biased region" description="Basic and acidic residues" evidence="3">
    <location>
        <begin position="286"/>
        <end position="295"/>
    </location>
</feature>
<protein>
    <submittedName>
        <fullName evidence="5">WD40 repeat protein</fullName>
    </submittedName>
</protein>
<evidence type="ECO:0000256" key="1">
    <source>
        <dbReference type="ARBA" id="ARBA00004370"/>
    </source>
</evidence>
<proteinExistence type="predicted"/>
<feature type="compositionally biased region" description="Low complexity" evidence="3">
    <location>
        <begin position="26"/>
        <end position="40"/>
    </location>
</feature>
<name>A0A0P1BP56_9BASI</name>
<feature type="region of interest" description="Disordered" evidence="3">
    <location>
        <begin position="942"/>
        <end position="1060"/>
    </location>
</feature>
<dbReference type="GO" id="GO:0006886">
    <property type="term" value="P:intracellular protein transport"/>
    <property type="evidence" value="ECO:0007669"/>
    <property type="project" value="InterPro"/>
</dbReference>
<dbReference type="GO" id="GO:0005829">
    <property type="term" value="C:cytosol"/>
    <property type="evidence" value="ECO:0007669"/>
    <property type="project" value="TreeGrafter"/>
</dbReference>
<feature type="region of interest" description="Disordered" evidence="3">
    <location>
        <begin position="244"/>
        <end position="316"/>
    </location>
</feature>
<comment type="subcellular location">
    <subcellularLocation>
        <location evidence="1">Membrane</location>
    </subcellularLocation>
</comment>
<feature type="compositionally biased region" description="Polar residues" evidence="3">
    <location>
        <begin position="860"/>
        <end position="877"/>
    </location>
</feature>
<evidence type="ECO:0000313" key="5">
    <source>
        <dbReference type="EMBL" id="CEH17800.1"/>
    </source>
</evidence>
<dbReference type="GO" id="GO:0034066">
    <property type="term" value="C:Ric1-Rgp1 guanyl-nucleotide exchange factor complex"/>
    <property type="evidence" value="ECO:0007669"/>
    <property type="project" value="InterPro"/>
</dbReference>
<feature type="region of interest" description="Disordered" evidence="3">
    <location>
        <begin position="835"/>
        <end position="890"/>
    </location>
</feature>
<accession>A0A0P1BP56</accession>
<feature type="compositionally biased region" description="Low complexity" evidence="3">
    <location>
        <begin position="1018"/>
        <end position="1040"/>
    </location>
</feature>
<feature type="region of interest" description="Disordered" evidence="3">
    <location>
        <begin position="13"/>
        <end position="42"/>
    </location>
</feature>
<dbReference type="OrthoDB" id="67540at2759"/>
<feature type="compositionally biased region" description="Low complexity" evidence="3">
    <location>
        <begin position="942"/>
        <end position="969"/>
    </location>
</feature>
<dbReference type="EMBL" id="CCYA01000265">
    <property type="protein sequence ID" value="CEH17800.1"/>
    <property type="molecule type" value="Genomic_DNA"/>
</dbReference>
<feature type="compositionally biased region" description="Acidic residues" evidence="3">
    <location>
        <begin position="299"/>
        <end position="314"/>
    </location>
</feature>